<feature type="non-terminal residue" evidence="4">
    <location>
        <position position="351"/>
    </location>
</feature>
<accession>A0A8S3ZEF2</accession>
<feature type="non-terminal residue" evidence="4">
    <location>
        <position position="1"/>
    </location>
</feature>
<dbReference type="Pfam" id="PF00505">
    <property type="entry name" value="HMG_box"/>
    <property type="match status" value="1"/>
</dbReference>
<evidence type="ECO:0000313" key="5">
    <source>
        <dbReference type="Proteomes" id="UP000678393"/>
    </source>
</evidence>
<dbReference type="GO" id="GO:0005634">
    <property type="term" value="C:nucleus"/>
    <property type="evidence" value="ECO:0007669"/>
    <property type="project" value="UniProtKB-UniRule"/>
</dbReference>
<reference evidence="4" key="1">
    <citation type="submission" date="2021-04" db="EMBL/GenBank/DDBJ databases">
        <authorList>
            <consortium name="Molecular Ecology Group"/>
        </authorList>
    </citation>
    <scope>NUCLEOTIDE SEQUENCE</scope>
</reference>
<evidence type="ECO:0000313" key="4">
    <source>
        <dbReference type="EMBL" id="CAG5127887.1"/>
    </source>
</evidence>
<evidence type="ECO:0000256" key="1">
    <source>
        <dbReference type="PROSITE-ProRule" id="PRU00267"/>
    </source>
</evidence>
<feature type="compositionally biased region" description="Low complexity" evidence="2">
    <location>
        <begin position="1"/>
        <end position="14"/>
    </location>
</feature>
<keyword evidence="1" id="KW-0238">DNA-binding</keyword>
<dbReference type="OrthoDB" id="6161908at2759"/>
<dbReference type="EMBL" id="CAJHNH020002842">
    <property type="protein sequence ID" value="CAG5127887.1"/>
    <property type="molecule type" value="Genomic_DNA"/>
</dbReference>
<name>A0A8S3ZEF2_9EUPU</name>
<gene>
    <name evidence="4" type="ORF">CUNI_LOCUS13445</name>
</gene>
<evidence type="ECO:0000259" key="3">
    <source>
        <dbReference type="PROSITE" id="PS50118"/>
    </source>
</evidence>
<sequence length="351" mass="39563">SNSTSSDSSNSSSQRRPRRLSQVGSITDPVLEEHAFILWASENRSQLEQQHPSASPSEIDTFLLLRWCEVADSLKAKFFLRAREAFSDDERDMIRSGSVTDLEAGMCVDFFSDSEPVFTDFIRLPIDRQRDMLRKWLKFFQKTLPKKEYIDFIITFKRACNRDSRNPSGRSKRTRMRCLDPSYYKMLFDMIRVTKPRVLEVFKLKQDKEKAALSDAYSTMLLKLVNNEPMTPLEPGSRSQALTEILQDLGIADNLDVSFSTGVCCTSLDSSVATGSSDQDMSDAVCKEEARSEVDASLASHEWRTVADIVNKVPVTLEIKAAFRNDSCFDESDYSLLSCDLALGLLSGLSG</sequence>
<dbReference type="Gene3D" id="1.10.30.10">
    <property type="entry name" value="High mobility group box domain"/>
    <property type="match status" value="1"/>
</dbReference>
<proteinExistence type="predicted"/>
<feature type="DNA-binding region" description="HMG box" evidence="1">
    <location>
        <begin position="29"/>
        <end position="97"/>
    </location>
</feature>
<evidence type="ECO:0000256" key="2">
    <source>
        <dbReference type="SAM" id="MobiDB-lite"/>
    </source>
</evidence>
<dbReference type="SUPFAM" id="SSF47095">
    <property type="entry name" value="HMG-box"/>
    <property type="match status" value="1"/>
</dbReference>
<feature type="region of interest" description="Disordered" evidence="2">
    <location>
        <begin position="1"/>
        <end position="24"/>
    </location>
</feature>
<keyword evidence="1" id="KW-0539">Nucleus</keyword>
<organism evidence="4 5">
    <name type="scientific">Candidula unifasciata</name>
    <dbReference type="NCBI Taxonomy" id="100452"/>
    <lineage>
        <taxon>Eukaryota</taxon>
        <taxon>Metazoa</taxon>
        <taxon>Spiralia</taxon>
        <taxon>Lophotrochozoa</taxon>
        <taxon>Mollusca</taxon>
        <taxon>Gastropoda</taxon>
        <taxon>Heterobranchia</taxon>
        <taxon>Euthyneura</taxon>
        <taxon>Panpulmonata</taxon>
        <taxon>Eupulmonata</taxon>
        <taxon>Stylommatophora</taxon>
        <taxon>Helicina</taxon>
        <taxon>Helicoidea</taxon>
        <taxon>Geomitridae</taxon>
        <taxon>Candidula</taxon>
    </lineage>
</organism>
<protein>
    <recommendedName>
        <fullName evidence="3">HMG box domain-containing protein</fullName>
    </recommendedName>
</protein>
<comment type="caution">
    <text evidence="4">The sequence shown here is derived from an EMBL/GenBank/DDBJ whole genome shotgun (WGS) entry which is preliminary data.</text>
</comment>
<dbReference type="InterPro" id="IPR036910">
    <property type="entry name" value="HMG_box_dom_sf"/>
</dbReference>
<dbReference type="AlphaFoldDB" id="A0A8S3ZEF2"/>
<dbReference type="Proteomes" id="UP000678393">
    <property type="component" value="Unassembled WGS sequence"/>
</dbReference>
<dbReference type="InterPro" id="IPR009071">
    <property type="entry name" value="HMG_box_dom"/>
</dbReference>
<dbReference type="GO" id="GO:0003677">
    <property type="term" value="F:DNA binding"/>
    <property type="evidence" value="ECO:0007669"/>
    <property type="project" value="UniProtKB-UniRule"/>
</dbReference>
<keyword evidence="5" id="KW-1185">Reference proteome</keyword>
<dbReference type="PROSITE" id="PS50118">
    <property type="entry name" value="HMG_BOX_2"/>
    <property type="match status" value="1"/>
</dbReference>
<feature type="domain" description="HMG box" evidence="3">
    <location>
        <begin position="29"/>
        <end position="97"/>
    </location>
</feature>